<accession>A0A892ZJQ2</accession>
<dbReference type="Proteomes" id="UP000653156">
    <property type="component" value="Chromosome"/>
</dbReference>
<dbReference type="EMBL" id="CP069798">
    <property type="protein sequence ID" value="QRQ81774.1"/>
    <property type="molecule type" value="Genomic_DNA"/>
</dbReference>
<gene>
    <name evidence="2" type="ORF">JQU52_14040</name>
</gene>
<evidence type="ECO:0000313" key="3">
    <source>
        <dbReference type="Proteomes" id="UP000653156"/>
    </source>
</evidence>
<dbReference type="KEGG" id="ptes:JQU52_14040"/>
<organism evidence="2 3">
    <name type="scientific">Paralysiella testudinis</name>
    <dbReference type="NCBI Taxonomy" id="2809020"/>
    <lineage>
        <taxon>Bacteria</taxon>
        <taxon>Pseudomonadati</taxon>
        <taxon>Pseudomonadota</taxon>
        <taxon>Betaproteobacteria</taxon>
        <taxon>Neisseriales</taxon>
        <taxon>Neisseriaceae</taxon>
        <taxon>Paralysiella</taxon>
    </lineage>
</organism>
<keyword evidence="1" id="KW-0732">Signal</keyword>
<dbReference type="AlphaFoldDB" id="A0A892ZJQ2"/>
<feature type="chain" id="PRO_5034989878" description="DUF2147 domain-containing protein" evidence="1">
    <location>
        <begin position="22"/>
        <end position="152"/>
    </location>
</feature>
<name>A0A892ZJQ2_9NEIS</name>
<proteinExistence type="predicted"/>
<evidence type="ECO:0000256" key="1">
    <source>
        <dbReference type="SAM" id="SignalP"/>
    </source>
</evidence>
<evidence type="ECO:0008006" key="4">
    <source>
        <dbReference type="Google" id="ProtNLM"/>
    </source>
</evidence>
<sequence>MNHRRATFYCLLWLGSTVVAAQEMPAAFQGKWVSNWDGQPTRQVVREYCRMHDNDAAAMLTIGKHGMEYDYWEAGETVDHVQYSRRTDDTVTGTARYTQSGFEVDDKGDLLGMEVIFRRKIELKRQHDTLTELFLDNTVTPPVWRWRLWYRC</sequence>
<dbReference type="RefSeq" id="WP_230339075.1">
    <property type="nucleotide sequence ID" value="NZ_CP069798.1"/>
</dbReference>
<protein>
    <recommendedName>
        <fullName evidence="4">DUF2147 domain-containing protein</fullName>
    </recommendedName>
</protein>
<keyword evidence="3" id="KW-1185">Reference proteome</keyword>
<feature type="signal peptide" evidence="1">
    <location>
        <begin position="1"/>
        <end position="21"/>
    </location>
</feature>
<reference evidence="2" key="1">
    <citation type="submission" date="2021-02" db="EMBL/GenBank/DDBJ databases">
        <title>Neisseriaceae sp. 26B isolated from the cloaca of a Common Toad-headed Turtle (Mesoclemmys nasuta).</title>
        <authorList>
            <person name="Spergser J."/>
            <person name="Busse H.-J."/>
        </authorList>
    </citation>
    <scope>NUCLEOTIDE SEQUENCE</scope>
    <source>
        <strain evidence="2">26B</strain>
    </source>
</reference>
<evidence type="ECO:0000313" key="2">
    <source>
        <dbReference type="EMBL" id="QRQ81774.1"/>
    </source>
</evidence>